<dbReference type="SUPFAM" id="SSF102114">
    <property type="entry name" value="Radical SAM enzymes"/>
    <property type="match status" value="1"/>
</dbReference>
<keyword evidence="7 14" id="KW-0949">S-adenosyl-L-methionine</keyword>
<evidence type="ECO:0000313" key="17">
    <source>
        <dbReference type="Proteomes" id="UP000711178"/>
    </source>
</evidence>
<comment type="subcellular location">
    <subcellularLocation>
        <location evidence="1 14">Cytoplasm</location>
    </subcellularLocation>
</comment>
<proteinExistence type="inferred from homology"/>
<dbReference type="Pfam" id="PF04055">
    <property type="entry name" value="Radical_SAM"/>
    <property type="match status" value="1"/>
</dbReference>
<dbReference type="InterPro" id="IPR006638">
    <property type="entry name" value="Elp3/MiaA/NifB-like_rSAM"/>
</dbReference>
<keyword evidence="12 14" id="KW-0627">Porphyrin biosynthesis</keyword>
<dbReference type="GeneID" id="89684698"/>
<evidence type="ECO:0000256" key="9">
    <source>
        <dbReference type="ARBA" id="ARBA00023002"/>
    </source>
</evidence>
<dbReference type="RefSeq" id="WP_043576486.1">
    <property type="nucleotide sequence ID" value="NZ_CP142381.1"/>
</dbReference>
<comment type="catalytic activity">
    <reaction evidence="13 14">
        <text>coproporphyrinogen III + 2 S-adenosyl-L-methionine = protoporphyrinogen IX + 2 5'-deoxyadenosine + 2 L-methionine + 2 CO2</text>
        <dbReference type="Rhea" id="RHEA:15425"/>
        <dbReference type="ChEBI" id="CHEBI:16526"/>
        <dbReference type="ChEBI" id="CHEBI:17319"/>
        <dbReference type="ChEBI" id="CHEBI:57307"/>
        <dbReference type="ChEBI" id="CHEBI:57309"/>
        <dbReference type="ChEBI" id="CHEBI:57844"/>
        <dbReference type="ChEBI" id="CHEBI:59789"/>
        <dbReference type="EC" id="1.3.98.3"/>
    </reaction>
</comment>
<evidence type="ECO:0000256" key="6">
    <source>
        <dbReference type="ARBA" id="ARBA00022490"/>
    </source>
</evidence>
<comment type="subunit">
    <text evidence="4">Monomer.</text>
</comment>
<evidence type="ECO:0000256" key="4">
    <source>
        <dbReference type="ARBA" id="ARBA00011245"/>
    </source>
</evidence>
<evidence type="ECO:0000259" key="15">
    <source>
        <dbReference type="PROSITE" id="PS51918"/>
    </source>
</evidence>
<sequence>MKTTHPFSPAHFEFDRELIERLDGSGPRYTSYPTADRFTPGFSAHDYQHGLQQRRIGANRKPLSLYAHIPFCNTVCYYCACNKIITKNKSKADQYLDYLEKEILLVAEQLGCREKVIQLHFGGGTPTFLDDGQLARLMTMLGTHFEFLSDGEYSIEIDPRKVKRETMFRLAEYGFNRISVGVQDFDPAVQRAVNRVQSEQETRQVIAAGREAGMKSVSLDLIYGLPLQSRDSMLRTLEKAIALDPDRLALYNYAHLPTVFMPQRRINEADLPSAAAKLDILQDAVKMLSDAGYVFIGMDHFAKPDDELAVALRQGRLQRNFQGYSTHADCDMLAFGVSSIGKVGSSYSQNDKMLEGYYAALDEGRLPVVRGLTLDKDDVLRRTIIQGLMCRFSLSIEAIEDIYAINFAQYFAAEMPQIREFQQQGLLSFDGDFLMVEPKGRFLIRNIAMIFDRHLRERRTHARYSKTI</sequence>
<evidence type="ECO:0000256" key="7">
    <source>
        <dbReference type="ARBA" id="ARBA00022691"/>
    </source>
</evidence>
<dbReference type="Gene3D" id="1.10.10.920">
    <property type="match status" value="1"/>
</dbReference>
<dbReference type="CDD" id="cd01335">
    <property type="entry name" value="Radical_SAM"/>
    <property type="match status" value="1"/>
</dbReference>
<comment type="pathway">
    <text evidence="2 14">Porphyrin-containing compound metabolism; protoporphyrin-IX biosynthesis; protoporphyrinogen-IX from coproporphyrinogen-III (AdoMet route): step 1/1.</text>
</comment>
<keyword evidence="11 14" id="KW-0411">Iron-sulfur</keyword>
<dbReference type="InterPro" id="IPR007197">
    <property type="entry name" value="rSAM"/>
</dbReference>
<evidence type="ECO:0000256" key="10">
    <source>
        <dbReference type="ARBA" id="ARBA00023004"/>
    </source>
</evidence>
<dbReference type="Proteomes" id="UP000711178">
    <property type="component" value="Unassembled WGS sequence"/>
</dbReference>
<evidence type="ECO:0000256" key="8">
    <source>
        <dbReference type="ARBA" id="ARBA00022723"/>
    </source>
</evidence>
<reference evidence="16 17" key="1">
    <citation type="submission" date="2021-05" db="EMBL/GenBank/DDBJ databases">
        <title>Draft Whole Genome Sequencing Of Biosensor Chromobacterium violaceum Strain CV026 Reveals A Regulatory RNA In Chromobacterium violaceum Phenotype Regulatory Network.</title>
        <authorList>
            <person name="Hong K.W."/>
            <person name="Chan K.G."/>
            <person name="Chang C.-Y."/>
        </authorList>
    </citation>
    <scope>NUCLEOTIDE SEQUENCE [LARGE SCALE GENOMIC DNA]</scope>
    <source>
        <strain evidence="16 17">ATCC 31532</strain>
    </source>
</reference>
<name>A0ABS7FDJ9_9NEIS</name>
<keyword evidence="5 14" id="KW-0004">4Fe-4S</keyword>
<evidence type="ECO:0000256" key="2">
    <source>
        <dbReference type="ARBA" id="ARBA00004785"/>
    </source>
</evidence>
<dbReference type="GO" id="GO:0051989">
    <property type="term" value="F:coproporphyrinogen dehydrogenase activity"/>
    <property type="evidence" value="ECO:0007669"/>
    <property type="project" value="UniProtKB-EC"/>
</dbReference>
<comment type="cofactor">
    <cofactor evidence="14">
        <name>[4Fe-4S] cluster</name>
        <dbReference type="ChEBI" id="CHEBI:49883"/>
    </cofactor>
    <text evidence="14">Binds 1 [4Fe-4S] cluster. The cluster is coordinated with 3 cysteines and an exchangeable S-adenosyl-L-methionine.</text>
</comment>
<evidence type="ECO:0000313" key="16">
    <source>
        <dbReference type="EMBL" id="MBW8288155.1"/>
    </source>
</evidence>
<evidence type="ECO:0000256" key="3">
    <source>
        <dbReference type="ARBA" id="ARBA00005493"/>
    </source>
</evidence>
<organism evidence="16 17">
    <name type="scientific">Chromobacterium subtsugae</name>
    <dbReference type="NCBI Taxonomy" id="251747"/>
    <lineage>
        <taxon>Bacteria</taxon>
        <taxon>Pseudomonadati</taxon>
        <taxon>Pseudomonadota</taxon>
        <taxon>Betaproteobacteria</taxon>
        <taxon>Neisseriales</taxon>
        <taxon>Chromobacteriaceae</taxon>
        <taxon>Chromobacterium</taxon>
    </lineage>
</organism>
<evidence type="ECO:0000256" key="12">
    <source>
        <dbReference type="ARBA" id="ARBA00023244"/>
    </source>
</evidence>
<keyword evidence="6 14" id="KW-0963">Cytoplasm</keyword>
<dbReference type="InterPro" id="IPR004558">
    <property type="entry name" value="Coprogen_oxidase_HemN"/>
</dbReference>
<dbReference type="EC" id="1.3.98.3" evidence="14"/>
<keyword evidence="9 14" id="KW-0560">Oxidoreductase</keyword>
<dbReference type="EMBL" id="JAHDTB010000008">
    <property type="protein sequence ID" value="MBW8288155.1"/>
    <property type="molecule type" value="Genomic_DNA"/>
</dbReference>
<dbReference type="SMART" id="SM00729">
    <property type="entry name" value="Elp3"/>
    <property type="match status" value="1"/>
</dbReference>
<keyword evidence="8 14" id="KW-0479">Metal-binding</keyword>
<evidence type="ECO:0000256" key="14">
    <source>
        <dbReference type="PIRNR" id="PIRNR000167"/>
    </source>
</evidence>
<keyword evidence="17" id="KW-1185">Reference proteome</keyword>
<dbReference type="InterPro" id="IPR058240">
    <property type="entry name" value="rSAM_sf"/>
</dbReference>
<evidence type="ECO:0000256" key="5">
    <source>
        <dbReference type="ARBA" id="ARBA00022485"/>
    </source>
</evidence>
<dbReference type="Gene3D" id="3.20.20.70">
    <property type="entry name" value="Aldolase class I"/>
    <property type="match status" value="1"/>
</dbReference>
<evidence type="ECO:0000256" key="13">
    <source>
        <dbReference type="ARBA" id="ARBA00048321"/>
    </source>
</evidence>
<protein>
    <recommendedName>
        <fullName evidence="14">Coproporphyrinogen-III oxidase</fullName>
        <ecNumber evidence="14">1.3.98.3</ecNumber>
    </recommendedName>
</protein>
<gene>
    <name evidence="16" type="primary">hemN</name>
    <name evidence="16" type="ORF">KIF53_11000</name>
</gene>
<dbReference type="PROSITE" id="PS51918">
    <property type="entry name" value="RADICAL_SAM"/>
    <property type="match status" value="1"/>
</dbReference>
<dbReference type="InterPro" id="IPR034505">
    <property type="entry name" value="Coproporphyrinogen-III_oxidase"/>
</dbReference>
<dbReference type="InterPro" id="IPR013785">
    <property type="entry name" value="Aldolase_TIM"/>
</dbReference>
<evidence type="ECO:0000256" key="1">
    <source>
        <dbReference type="ARBA" id="ARBA00004496"/>
    </source>
</evidence>
<dbReference type="Pfam" id="PF06969">
    <property type="entry name" value="HemN_C"/>
    <property type="match status" value="1"/>
</dbReference>
<dbReference type="PANTHER" id="PTHR13932:SF6">
    <property type="entry name" value="OXYGEN-INDEPENDENT COPROPORPHYRINOGEN III OXIDASE"/>
    <property type="match status" value="1"/>
</dbReference>
<dbReference type="PIRSF" id="PIRSF000167">
    <property type="entry name" value="HemN"/>
    <property type="match status" value="1"/>
</dbReference>
<evidence type="ECO:0000256" key="11">
    <source>
        <dbReference type="ARBA" id="ARBA00023014"/>
    </source>
</evidence>
<dbReference type="NCBIfam" id="TIGR00538">
    <property type="entry name" value="hemN"/>
    <property type="match status" value="1"/>
</dbReference>
<dbReference type="SFLD" id="SFLDS00029">
    <property type="entry name" value="Radical_SAM"/>
    <property type="match status" value="1"/>
</dbReference>
<feature type="domain" description="Radical SAM core" evidence="15">
    <location>
        <begin position="57"/>
        <end position="291"/>
    </location>
</feature>
<dbReference type="SFLD" id="SFLDG01065">
    <property type="entry name" value="anaerobic_coproporphyrinogen-I"/>
    <property type="match status" value="1"/>
</dbReference>
<dbReference type="PANTHER" id="PTHR13932">
    <property type="entry name" value="COPROPORPHYRINIGEN III OXIDASE"/>
    <property type="match status" value="1"/>
</dbReference>
<comment type="caution">
    <text evidence="16">The sequence shown here is derived from an EMBL/GenBank/DDBJ whole genome shotgun (WGS) entry which is preliminary data.</text>
</comment>
<dbReference type="InterPro" id="IPR010723">
    <property type="entry name" value="HemN_C"/>
</dbReference>
<comment type="similarity">
    <text evidence="3 14">Belongs to the anaerobic coproporphyrinogen-III oxidase family.</text>
</comment>
<accession>A0ABS7FDJ9</accession>
<keyword evidence="10 14" id="KW-0408">Iron</keyword>